<comment type="subcellular location">
    <subcellularLocation>
        <location evidence="1">Membrane</location>
        <topology evidence="1">Multi-pass membrane protein</topology>
    </subcellularLocation>
</comment>
<dbReference type="InterPro" id="IPR004773">
    <property type="entry name" value="K/Na_transp_Trk1/HKT1"/>
</dbReference>
<feature type="transmembrane region" description="Helical" evidence="10">
    <location>
        <begin position="1080"/>
        <end position="1101"/>
    </location>
</feature>
<evidence type="ECO:0000256" key="3">
    <source>
        <dbReference type="ARBA" id="ARBA00022448"/>
    </source>
</evidence>
<evidence type="ECO:0000256" key="7">
    <source>
        <dbReference type="ARBA" id="ARBA00022989"/>
    </source>
</evidence>
<evidence type="ECO:0000256" key="6">
    <source>
        <dbReference type="ARBA" id="ARBA00022958"/>
    </source>
</evidence>
<evidence type="ECO:0000256" key="11">
    <source>
        <dbReference type="SAM" id="MobiDB-lite"/>
    </source>
</evidence>
<feature type="compositionally biased region" description="Low complexity" evidence="11">
    <location>
        <begin position="639"/>
        <end position="651"/>
    </location>
</feature>
<evidence type="ECO:0000256" key="10">
    <source>
        <dbReference type="PIRNR" id="PIRNR002450"/>
    </source>
</evidence>
<keyword evidence="5 10" id="KW-0812">Transmembrane</keyword>
<protein>
    <recommendedName>
        <fullName evidence="10">Potassium transport protein</fullName>
    </recommendedName>
</protein>
<feature type="compositionally biased region" description="Low complexity" evidence="11">
    <location>
        <begin position="1015"/>
        <end position="1024"/>
    </location>
</feature>
<dbReference type="eggNOG" id="KOG1341">
    <property type="taxonomic scope" value="Eukaryota"/>
</dbReference>
<dbReference type="GO" id="GO:0005886">
    <property type="term" value="C:plasma membrane"/>
    <property type="evidence" value="ECO:0007669"/>
    <property type="project" value="EnsemblFungi"/>
</dbReference>
<dbReference type="PANTHER" id="PTHR31064">
    <property type="entry name" value="POTASSIUM TRANSPORT PROTEIN DDB_G0292412-RELATED"/>
    <property type="match status" value="1"/>
</dbReference>
<keyword evidence="4 10" id="KW-0633">Potassium transport</keyword>
<gene>
    <name evidence="12" type="primary">NCAS0A09760</name>
    <name evidence="12" type="ordered locus">NCAS_0A09760</name>
</gene>
<keyword evidence="13" id="KW-1185">Reference proteome</keyword>
<keyword evidence="3 10" id="KW-0813">Transport</keyword>
<organism evidence="12 13">
    <name type="scientific">Naumovozyma castellii</name>
    <name type="common">Yeast</name>
    <name type="synonym">Saccharomyces castellii</name>
    <dbReference type="NCBI Taxonomy" id="27288"/>
    <lineage>
        <taxon>Eukaryota</taxon>
        <taxon>Fungi</taxon>
        <taxon>Dikarya</taxon>
        <taxon>Ascomycota</taxon>
        <taxon>Saccharomycotina</taxon>
        <taxon>Saccharomycetes</taxon>
        <taxon>Saccharomycetales</taxon>
        <taxon>Saccharomycetaceae</taxon>
        <taxon>Naumovozyma</taxon>
    </lineage>
</organism>
<keyword evidence="6 10" id="KW-0630">Potassium</keyword>
<feature type="transmembrane region" description="Helical" evidence="10">
    <location>
        <begin position="49"/>
        <end position="71"/>
    </location>
</feature>
<evidence type="ECO:0000256" key="4">
    <source>
        <dbReference type="ARBA" id="ARBA00022538"/>
    </source>
</evidence>
<feature type="compositionally biased region" description="Acidic residues" evidence="11">
    <location>
        <begin position="982"/>
        <end position="1005"/>
    </location>
</feature>
<dbReference type="HOGENOM" id="CLU_005947_0_0_1"/>
<dbReference type="GO" id="GO:0006874">
    <property type="term" value="P:intracellular calcium ion homeostasis"/>
    <property type="evidence" value="ECO:0007669"/>
    <property type="project" value="EnsemblFungi"/>
</dbReference>
<feature type="region of interest" description="Disordered" evidence="11">
    <location>
        <begin position="496"/>
        <end position="568"/>
    </location>
</feature>
<feature type="transmembrane region" description="Helical" evidence="10">
    <location>
        <begin position="818"/>
        <end position="847"/>
    </location>
</feature>
<keyword evidence="7 10" id="KW-1133">Transmembrane helix</keyword>
<dbReference type="InParanoid" id="G0V7T6"/>
<comment type="similarity">
    <text evidence="2 10">Belongs to the TrkH potassium transport family.</text>
</comment>
<keyword evidence="9 10" id="KW-0472">Membrane</keyword>
<dbReference type="GO" id="GO:0045121">
    <property type="term" value="C:membrane raft"/>
    <property type="evidence" value="ECO:0007669"/>
    <property type="project" value="EnsemblFungi"/>
</dbReference>
<dbReference type="Pfam" id="PF02386">
    <property type="entry name" value="TrkH"/>
    <property type="match status" value="1"/>
</dbReference>
<evidence type="ECO:0000256" key="5">
    <source>
        <dbReference type="ARBA" id="ARBA00022692"/>
    </source>
</evidence>
<dbReference type="NCBIfam" id="TIGR00934">
    <property type="entry name" value="2a38euk"/>
    <property type="match status" value="1"/>
</dbReference>
<evidence type="ECO:0000313" key="13">
    <source>
        <dbReference type="Proteomes" id="UP000001640"/>
    </source>
</evidence>
<dbReference type="PANTHER" id="PTHR31064:SF30">
    <property type="entry name" value="HIGH-AFFINITY POTASSIUM TRANSPORT PROTEIN-RELATED"/>
    <property type="match status" value="1"/>
</dbReference>
<dbReference type="OMA" id="MVNRDEQ"/>
<feature type="compositionally biased region" description="Polar residues" evidence="11">
    <location>
        <begin position="329"/>
        <end position="343"/>
    </location>
</feature>
<feature type="compositionally biased region" description="Basic and acidic residues" evidence="11">
    <location>
        <begin position="511"/>
        <end position="524"/>
    </location>
</feature>
<dbReference type="KEGG" id="ncs:NCAS_0A09760"/>
<dbReference type="InterPro" id="IPR051143">
    <property type="entry name" value="TrkH_K-transport"/>
</dbReference>
<feature type="region of interest" description="Disordered" evidence="11">
    <location>
        <begin position="628"/>
        <end position="658"/>
    </location>
</feature>
<feature type="transmembrane region" description="Helical" evidence="10">
    <location>
        <begin position="787"/>
        <end position="806"/>
    </location>
</feature>
<feature type="compositionally biased region" description="Basic and acidic residues" evidence="11">
    <location>
        <begin position="311"/>
        <end position="328"/>
    </location>
</feature>
<feature type="region of interest" description="Disordered" evidence="11">
    <location>
        <begin position="165"/>
        <end position="191"/>
    </location>
</feature>
<dbReference type="GeneID" id="96901013"/>
<dbReference type="InterPro" id="IPR015958">
    <property type="entry name" value="Trk1_fungi"/>
</dbReference>
<feature type="compositionally biased region" description="Polar residues" evidence="11">
    <location>
        <begin position="392"/>
        <end position="434"/>
    </location>
</feature>
<accession>G0V7T6</accession>
<feature type="transmembrane region" description="Helical" evidence="10">
    <location>
        <begin position="746"/>
        <end position="767"/>
    </location>
</feature>
<dbReference type="STRING" id="1064592.G0V7T6"/>
<evidence type="ECO:0000256" key="9">
    <source>
        <dbReference type="ARBA" id="ARBA00023136"/>
    </source>
</evidence>
<feature type="region of interest" description="Disordered" evidence="11">
    <location>
        <begin position="294"/>
        <end position="434"/>
    </location>
</feature>
<feature type="transmembrane region" description="Helical" evidence="10">
    <location>
        <begin position="946"/>
        <end position="963"/>
    </location>
</feature>
<feature type="compositionally biased region" description="Polar residues" evidence="11">
    <location>
        <begin position="362"/>
        <end position="380"/>
    </location>
</feature>
<feature type="region of interest" description="Disordered" evidence="11">
    <location>
        <begin position="979"/>
        <end position="1035"/>
    </location>
</feature>
<reference key="2">
    <citation type="submission" date="2011-08" db="EMBL/GenBank/DDBJ databases">
        <title>Genome sequence of Naumovozyma castellii.</title>
        <authorList>
            <person name="Gordon J.L."/>
            <person name="Armisen D."/>
            <person name="Proux-Wera E."/>
            <person name="OhEigeartaigh S.S."/>
            <person name="Byrne K.P."/>
            <person name="Wolfe K.H."/>
        </authorList>
    </citation>
    <scope>NUCLEOTIDE SEQUENCE</scope>
    <source>
        <strain>Type strain:CBS 4309</strain>
    </source>
</reference>
<evidence type="ECO:0000256" key="8">
    <source>
        <dbReference type="ARBA" id="ARBA00023065"/>
    </source>
</evidence>
<feature type="region of interest" description="Disordered" evidence="11">
    <location>
        <begin position="204"/>
        <end position="240"/>
    </location>
</feature>
<dbReference type="AlphaFoldDB" id="G0V7T6"/>
<dbReference type="OrthoDB" id="9999863at2759"/>
<dbReference type="RefSeq" id="XP_003673915.1">
    <property type="nucleotide sequence ID" value="XM_003673867.1"/>
</dbReference>
<feature type="compositionally biased region" description="Acidic residues" evidence="11">
    <location>
        <begin position="348"/>
        <end position="359"/>
    </location>
</feature>
<keyword evidence="8 10" id="KW-0406">Ion transport</keyword>
<reference evidence="13" key="1">
    <citation type="journal article" date="2011" name="Proc. Natl. Acad. Sci. U.S.A.">
        <title>Evolutionary erosion of yeast sex chromosomes by mating-type switching accidents.</title>
        <authorList>
            <person name="Gordon J.L."/>
            <person name="Armisen D."/>
            <person name="Proux-Wera E."/>
            <person name="Oheigeartaigh S.S."/>
            <person name="Byrne K.P."/>
            <person name="Wolfe K.H."/>
        </authorList>
    </citation>
    <scope>NUCLEOTIDE SEQUENCE [LARGE SCALE GENOMIC DNA]</scope>
    <source>
        <strain evidence="13">ATCC 76901 / BCRC 22586 / CBS 4309 / NBRC 1992 / NRRL Y-12630</strain>
    </source>
</reference>
<dbReference type="PIRSF" id="PIRSF002450">
    <property type="entry name" value="K+_transpter_TRK"/>
    <property type="match status" value="1"/>
</dbReference>
<evidence type="ECO:0000313" key="12">
    <source>
        <dbReference type="EMBL" id="CCC67534.1"/>
    </source>
</evidence>
<feature type="compositionally biased region" description="Basic and acidic residues" evidence="11">
    <location>
        <begin position="204"/>
        <end position="234"/>
    </location>
</feature>
<sequence length="1210" mass="138561">MFKRTLTQVSTLGPFNREYRKTFGHKLRDLISEIGSKCSPIKKYIFPNFIAVHYFYIILLTIISSILMYPVKNSRYIDILFLATGATTQGGLNTVNVNELTLYQQLVIYLTCIMATPIVIHGCLAFVRLYWFERYFDGIRDSSKKNFEMRRTRTILERELTARTITKNRTNMSQNSRYSRQPNFGNGSQRDDFQEKLFSGKMVNRDENDVLSRRPTNIRDDSSRFKNKLSREDNMTGNNSRHAIKFQDQEQNNDNNSDHFIREQEKFVQRRHSQDISPTDMYRSIMMLRNQHEEHAENEGPALVIKAPSGSDDKKGNDNKNTHSERITGENSSSVKQSRETISNDNTDHDDNDADDADDAGLTSNVSYGGSLSEVATGSESSHDIADETTEEGLTSPFSTEESFNSVSPQSRSKSPLRNLSMNKGFNSTSELNNTDENHVHYTTEPTIQFDISKPPRIDRRKRKLAPKPRPSYFGYTKRSSRNILKHIPKGRRFRKHLKRRLSTNSVAKPNNEELTGKSPVEHPEESDDGDFEEYFADNETDEDEINQPIQTYRPPPPRHRSSSYHNTDISVITNGLKKSKTYDMALSKELDELSQKPDFQKMVYQNWKSKHKKNARFPHIYHTKTGLTATTDSEDQRNLSSSNGDNSLNSQDYDDSELESRYNTTGMYDGENSERDNGLDEEANYYGLHFDPDVNLTPLHAPFSRTMSTNYLSWQPTIGRNSNFYNLTQSQKDELGGVEYRAIKLLCTILLVYYIGFNIMAFVMLVPWICVKKQYIAIVRSDGISPAWWGFFTAMSSFADLGLTVTPDSMSSFDTSIYPQIVMMWFIIIGNTGFPVLLRFIIWVMFKLAPDLSQRKESLGFLLDHPRRCFTLLFPSAATWWLLIVLLALNITDLILFVILDFSSSYLKGISRGHRVLMGLFQGVCTRTAGFSVMNISDMHASIQVSYMLMMYVSVLPLAISIRRTNVYEEQSLGIYGDVVNPEDVDGEEDENDDEDEEDEEYEDDTHSSENSKDNTSNSSSSTPKKKNSDKKPSATSFIGAHLRRQLSFDLWYLFLGLFVICICENNKIKDINSPNFNVFAILFELVSAYGTVGLSFGYPNTNESFSGRFTTLSKLVIIAMLIRGRNRGLPYSLDRAIILPSERLEHIDHIEDLKLKRRRASTKDSDAMTGYIKKNTRWLRHGIRKGIRRSNTVHSGPSRDAYLMHDIS</sequence>
<proteinExistence type="inferred from homology"/>
<name>G0V7T6_NAUCA</name>
<dbReference type="GO" id="GO:0140107">
    <property type="term" value="F:high-affinity potassium ion transmembrane transporter activity"/>
    <property type="evidence" value="ECO:0007669"/>
    <property type="project" value="TreeGrafter"/>
</dbReference>
<evidence type="ECO:0000256" key="1">
    <source>
        <dbReference type="ARBA" id="ARBA00004141"/>
    </source>
</evidence>
<feature type="compositionally biased region" description="Polar residues" evidence="11">
    <location>
        <begin position="165"/>
        <end position="188"/>
    </location>
</feature>
<evidence type="ECO:0000256" key="2">
    <source>
        <dbReference type="ARBA" id="ARBA00009137"/>
    </source>
</evidence>
<dbReference type="GO" id="GO:0030007">
    <property type="term" value="P:intracellular potassium ion homeostasis"/>
    <property type="evidence" value="ECO:0007669"/>
    <property type="project" value="UniProtKB-UniRule"/>
</dbReference>
<dbReference type="Proteomes" id="UP000001640">
    <property type="component" value="Chromosome 1"/>
</dbReference>
<dbReference type="FunCoup" id="G0V7T6">
    <property type="interactions" value="24"/>
</dbReference>
<feature type="transmembrane region" description="Helical" evidence="10">
    <location>
        <begin position="881"/>
        <end position="903"/>
    </location>
</feature>
<dbReference type="InterPro" id="IPR003445">
    <property type="entry name" value="Cat_transpt"/>
</dbReference>
<dbReference type="GO" id="GO:1990573">
    <property type="term" value="P:potassium ion import across plasma membrane"/>
    <property type="evidence" value="ECO:0007669"/>
    <property type="project" value="TreeGrafter"/>
</dbReference>
<feature type="compositionally biased region" description="Acidic residues" evidence="11">
    <location>
        <begin position="525"/>
        <end position="546"/>
    </location>
</feature>
<feature type="transmembrane region" description="Helical" evidence="10">
    <location>
        <begin position="106"/>
        <end position="131"/>
    </location>
</feature>
<dbReference type="EMBL" id="HE576752">
    <property type="protein sequence ID" value="CCC67534.1"/>
    <property type="molecule type" value="Genomic_DNA"/>
</dbReference>